<dbReference type="Gene3D" id="2.70.98.30">
    <property type="entry name" value="Golgi alpha-mannosidase II, domain 4"/>
    <property type="match status" value="1"/>
</dbReference>
<dbReference type="EMBL" id="LT598484">
    <property type="protein sequence ID" value="SCV00732.1"/>
    <property type="molecule type" value="Genomic_DNA"/>
</dbReference>
<dbReference type="PROSITE" id="PS52008">
    <property type="entry name" value="GH81"/>
    <property type="match status" value="1"/>
</dbReference>
<feature type="domain" description="Glycosyl hydrolase family 81 N-terminal" evidence="9">
    <location>
        <begin position="100"/>
        <end position="410"/>
    </location>
</feature>
<accession>A0A1G4K9E2</accession>
<gene>
    <name evidence="11" type="ORF">LAME_0G11650G</name>
</gene>
<name>A0A1G4K9E2_9SACH</name>
<keyword evidence="6" id="KW-0326">Glycosidase</keyword>
<evidence type="ECO:0000256" key="8">
    <source>
        <dbReference type="ARBA" id="ARBA00023326"/>
    </source>
</evidence>
<dbReference type="GO" id="GO:0000272">
    <property type="term" value="P:polysaccharide catabolic process"/>
    <property type="evidence" value="ECO:0007669"/>
    <property type="project" value="UniProtKB-KW"/>
</dbReference>
<evidence type="ECO:0000256" key="1">
    <source>
        <dbReference type="ARBA" id="ARBA00000382"/>
    </source>
</evidence>
<dbReference type="Pfam" id="PF03639">
    <property type="entry name" value="Glyco_hydro_81"/>
    <property type="match status" value="1"/>
</dbReference>
<dbReference type="InterPro" id="IPR040720">
    <property type="entry name" value="GH81_C"/>
</dbReference>
<evidence type="ECO:0000256" key="7">
    <source>
        <dbReference type="ARBA" id="ARBA00023316"/>
    </source>
</evidence>
<dbReference type="GO" id="GO:0009986">
    <property type="term" value="C:cell surface"/>
    <property type="evidence" value="ECO:0007669"/>
    <property type="project" value="TreeGrafter"/>
</dbReference>
<keyword evidence="8" id="KW-0624">Polysaccharide degradation</keyword>
<dbReference type="InterPro" id="IPR005200">
    <property type="entry name" value="Endo-beta-glucanase"/>
</dbReference>
<dbReference type="PANTHER" id="PTHR31983:SF0">
    <property type="entry name" value="GLUCAN ENDO-1,3-BETA-D-GLUCOSIDASE 2"/>
    <property type="match status" value="1"/>
</dbReference>
<comment type="similarity">
    <text evidence="2">Belongs to the glycosyl hydrolase 81 family.</text>
</comment>
<feature type="domain" description="Glycosyl hydrolase family 81 C-terminal" evidence="10">
    <location>
        <begin position="420"/>
        <end position="767"/>
    </location>
</feature>
<proteinExistence type="inferred from homology"/>
<evidence type="ECO:0000313" key="11">
    <source>
        <dbReference type="EMBL" id="SCV00732.1"/>
    </source>
</evidence>
<keyword evidence="12" id="KW-1185">Reference proteome</keyword>
<protein>
    <recommendedName>
        <fullName evidence="3">glucan endo-1,3-beta-D-glucosidase</fullName>
        <ecNumber evidence="3">3.2.1.39</ecNumber>
    </recommendedName>
</protein>
<keyword evidence="5" id="KW-0119">Carbohydrate metabolism</keyword>
<evidence type="ECO:0000259" key="9">
    <source>
        <dbReference type="Pfam" id="PF03639"/>
    </source>
</evidence>
<dbReference type="OrthoDB" id="4473401at2759"/>
<dbReference type="GO" id="GO:0052861">
    <property type="term" value="F:endo-1,3(4)-beta-glucanase activity"/>
    <property type="evidence" value="ECO:0007669"/>
    <property type="project" value="InterPro"/>
</dbReference>
<keyword evidence="7" id="KW-0961">Cell wall biogenesis/degradation</keyword>
<dbReference type="AlphaFoldDB" id="A0A1G4K9E2"/>
<evidence type="ECO:0000259" key="10">
    <source>
        <dbReference type="Pfam" id="PF17652"/>
    </source>
</evidence>
<evidence type="ECO:0000256" key="5">
    <source>
        <dbReference type="ARBA" id="ARBA00023277"/>
    </source>
</evidence>
<dbReference type="Gene3D" id="1.10.287.1170">
    <property type="entry name" value="glycoside hydrolase family 81 endo-[beta] glucanase"/>
    <property type="match status" value="1"/>
</dbReference>
<evidence type="ECO:0000256" key="6">
    <source>
        <dbReference type="ARBA" id="ARBA00023295"/>
    </source>
</evidence>
<dbReference type="InterPro" id="IPR040451">
    <property type="entry name" value="GH81_N"/>
</dbReference>
<dbReference type="Proteomes" id="UP000191144">
    <property type="component" value="Chromosome G"/>
</dbReference>
<dbReference type="GO" id="GO:0042973">
    <property type="term" value="F:glucan endo-1,3-beta-D-glucosidase activity"/>
    <property type="evidence" value="ECO:0007669"/>
    <property type="project" value="UniProtKB-EC"/>
</dbReference>
<comment type="catalytic activity">
    <reaction evidence="1">
        <text>Hydrolysis of (1-&gt;3)-beta-D-glucosidic linkages in (1-&gt;3)-beta-D-glucans.</text>
        <dbReference type="EC" id="3.2.1.39"/>
    </reaction>
</comment>
<organism evidence="11 12">
    <name type="scientific">Lachancea meyersii CBS 8951</name>
    <dbReference type="NCBI Taxonomy" id="1266667"/>
    <lineage>
        <taxon>Eukaryota</taxon>
        <taxon>Fungi</taxon>
        <taxon>Dikarya</taxon>
        <taxon>Ascomycota</taxon>
        <taxon>Saccharomycotina</taxon>
        <taxon>Saccharomycetes</taxon>
        <taxon>Saccharomycetales</taxon>
        <taxon>Saccharomycetaceae</taxon>
        <taxon>Lachancea</taxon>
    </lineage>
</organism>
<dbReference type="Pfam" id="PF17652">
    <property type="entry name" value="Glyco_hydro81C"/>
    <property type="match status" value="1"/>
</dbReference>
<dbReference type="GO" id="GO:0071555">
    <property type="term" value="P:cell wall organization"/>
    <property type="evidence" value="ECO:0007669"/>
    <property type="project" value="UniProtKB-KW"/>
</dbReference>
<evidence type="ECO:0000256" key="4">
    <source>
        <dbReference type="ARBA" id="ARBA00022801"/>
    </source>
</evidence>
<dbReference type="EC" id="3.2.1.39" evidence="3"/>
<evidence type="ECO:0000313" key="12">
    <source>
        <dbReference type="Proteomes" id="UP000191144"/>
    </source>
</evidence>
<dbReference type="PANTHER" id="PTHR31983">
    <property type="entry name" value="ENDO-1,3(4)-BETA-GLUCANASE 1"/>
    <property type="match status" value="1"/>
</dbReference>
<reference evidence="12" key="1">
    <citation type="submission" date="2016-03" db="EMBL/GenBank/DDBJ databases">
        <authorList>
            <person name="Devillers Hugo."/>
        </authorList>
    </citation>
    <scope>NUCLEOTIDE SEQUENCE [LARGE SCALE GENOMIC DNA]</scope>
</reference>
<keyword evidence="4" id="KW-0378">Hydrolase</keyword>
<sequence length="774" mass="84509">MSYQRPPMPLPEELSMLEIGDKPPGHSQSLSTFLPAFRFARPPALPPRPPKPVGETTNNNAFYYDRLNTNEMSASTQADNIFQSPISTDAPLSMFSRISHPLSVPSNTTTNGKATETNKFYGNMLIGDQTNPAWTHPYSFYWSKDSYLGMAVSYISASQKVFASGSPPEYFFGPGGLRSFVFGAVDFSAVDQMSLGFTNLTHLQAHVKVLKNQNQFILVPLVQGMGFATAVYYNMIPKLFSPIGYKSVVGVTSPRSGIQKYKIVLQNNVTWSLYVTVPSGQSLALALSNANQIVGNKSVNGCIFQLVPDTNSAIDAAAGCYPNSGTLSGSVSGTTGQYTIAYGLSGSSNGGKTLMYACPHHVASFTSAMSSRRINSNLDSVTMGSMTGYLTQSFEMQVNVPSQISFDPYSAISGKSSPQYSSSVLNAISAAAQSEATGDVISDSNVDSMYTAGKVLAKYAWTLYACQYVIKNQSLVNTLKANLKSAFARFTANNQQLPLRYDTTWGGVISSGSSSQDYGNSYYNDHHFHYGYHVIAAAILAKVDAANGGNWLSQNKTWVENLLRDYSNPNSGDQYFPVFRSFDWFAGHSWAKGLFPSGDGKDEESSSEDVNAAYALKMWGNVTGNQNLENIGNLELGIMKGSLNSYFLYQDNNTVEPSQIIPNKVSGILFENKIDHTTYFGTELQYIQMIHAIPITSISSYIRSPTFVEEEWNQKLAGIVNNVQDGWKGIIMLNRALSNPSDSYNFFSGSGFSNNYLDNGQSKTWSLTYSGAFI</sequence>
<evidence type="ECO:0000256" key="3">
    <source>
        <dbReference type="ARBA" id="ARBA00012780"/>
    </source>
</evidence>
<evidence type="ECO:0000256" key="2">
    <source>
        <dbReference type="ARBA" id="ARBA00010730"/>
    </source>
</evidence>